<evidence type="ECO:0000256" key="1">
    <source>
        <dbReference type="ARBA" id="ARBA00004236"/>
    </source>
</evidence>
<evidence type="ECO:0000256" key="7">
    <source>
        <dbReference type="ARBA" id="ARBA00023014"/>
    </source>
</evidence>
<sequence length="515" mass="57033">MSVFHSTISRREFMKVLGFAGAGTGAASLVAPIFHDLDEVISSESAGWKRAWWVKSVDEPTVEIDWGQVKRFDHRVSAHASWANAQHWGKERWNQAAKEGETKAAALIGTKGYKLRDYALAAGGGVYSSYRLTWNWDFTGSDKTATPESLNMPKWQGTPEENVRIIRAAAKNYGAGQIGAAELSGHEKNLVYTYNRTGPLGSSTSDSWIDKPWPPPPGYWRKIDFENVDVGYTESYEGVKDVRLVLPNKTLWDIGIMIPMARESWSTSADGITSTQLSSDANGARYRMFHQSLLPSLQGFVRTLGYHSYGYAKKDGPGGLMPSEASAVLGGVSEMGRSSEICINPEHGSVTGYYSMLTDLELEPAKPIDAGIFRFCHTCRMCANTCPSQSISHDSEPSWEIPNFDYKVPNMCSVPGKKLFWINITSCQASRSYTNNCPQICRAVCNFNTSSAAMAHELVRSTISTTSIFNGFFWQMSKTFGYGTLDPEKWWEIAPDLPTWGTDSTLFTSAGAYKR</sequence>
<dbReference type="PROSITE" id="PS51379">
    <property type="entry name" value="4FE4S_FER_2"/>
    <property type="match status" value="1"/>
</dbReference>
<gene>
    <name evidence="10" type="ORF">JP09_000715</name>
</gene>
<comment type="subcellular location">
    <subcellularLocation>
        <location evidence="1">Cell membrane</location>
    </subcellularLocation>
</comment>
<evidence type="ECO:0000256" key="4">
    <source>
        <dbReference type="ARBA" id="ARBA00022723"/>
    </source>
</evidence>
<dbReference type="OrthoDB" id="9784571at2"/>
<evidence type="ECO:0000256" key="6">
    <source>
        <dbReference type="ARBA" id="ARBA00023004"/>
    </source>
</evidence>
<keyword evidence="2" id="KW-1003">Cell membrane</keyword>
<organism evidence="10 11">
    <name type="scientific">Dehalogenimonas etheniformans</name>
    <dbReference type="NCBI Taxonomy" id="1536648"/>
    <lineage>
        <taxon>Bacteria</taxon>
        <taxon>Bacillati</taxon>
        <taxon>Chloroflexota</taxon>
        <taxon>Dehalococcoidia</taxon>
        <taxon>Dehalococcoidales</taxon>
        <taxon>Dehalococcoidaceae</taxon>
        <taxon>Dehalogenimonas</taxon>
    </lineage>
</organism>
<dbReference type="PROSITE" id="PS51318">
    <property type="entry name" value="TAT"/>
    <property type="match status" value="1"/>
</dbReference>
<dbReference type="InterPro" id="IPR012832">
    <property type="entry name" value="RDH"/>
</dbReference>
<dbReference type="GO" id="GO:0046872">
    <property type="term" value="F:metal ion binding"/>
    <property type="evidence" value="ECO:0007669"/>
    <property type="project" value="UniProtKB-KW"/>
</dbReference>
<evidence type="ECO:0000313" key="11">
    <source>
        <dbReference type="Proteomes" id="UP000235653"/>
    </source>
</evidence>
<evidence type="ECO:0000256" key="2">
    <source>
        <dbReference type="ARBA" id="ARBA00022475"/>
    </source>
</evidence>
<keyword evidence="6" id="KW-0408">Iron</keyword>
<keyword evidence="5" id="KW-0732">Signal</keyword>
<dbReference type="SUPFAM" id="SSF54862">
    <property type="entry name" value="4Fe-4S ferredoxins"/>
    <property type="match status" value="1"/>
</dbReference>
<dbReference type="GO" id="GO:0005886">
    <property type="term" value="C:plasma membrane"/>
    <property type="evidence" value="ECO:0007669"/>
    <property type="project" value="UniProtKB-SubCell"/>
</dbReference>
<reference evidence="10 11" key="1">
    <citation type="journal article" date="2017" name="ISME J.">
        <title>Grape pomace compost harbors organohalide-respiring Dehalogenimonas species with novel reductive dehalogenase genes.</title>
        <authorList>
            <person name="Yang Y."/>
            <person name="Higgins S.A."/>
            <person name="Yan J."/>
            <person name="Simsir B."/>
            <person name="Chourey K."/>
            <person name="Iyer R."/>
            <person name="Hettich R.L."/>
            <person name="Baldwin B."/>
            <person name="Ogles D.M."/>
            <person name="Loffler F.E."/>
        </authorList>
    </citation>
    <scope>NUCLEOTIDE SEQUENCE [LARGE SCALE GENOMIC DNA]</scope>
    <source>
        <strain evidence="10 11">GP</strain>
    </source>
</reference>
<accession>A0A2P5P9X5</accession>
<keyword evidence="11" id="KW-1185">Reference proteome</keyword>
<keyword evidence="8" id="KW-0472">Membrane</keyword>
<dbReference type="RefSeq" id="WP_102331873.1">
    <property type="nucleotide sequence ID" value="NZ_CP058566.2"/>
</dbReference>
<protein>
    <submittedName>
        <fullName evidence="10">Reductive dehalogenase</fullName>
    </submittedName>
</protein>
<dbReference type="Proteomes" id="UP000235653">
    <property type="component" value="Unassembled WGS sequence"/>
</dbReference>
<keyword evidence="7" id="KW-0411">Iron-sulfur</keyword>
<evidence type="ECO:0000256" key="8">
    <source>
        <dbReference type="ARBA" id="ARBA00023136"/>
    </source>
</evidence>
<dbReference type="InterPro" id="IPR006311">
    <property type="entry name" value="TAT_signal"/>
</dbReference>
<dbReference type="EMBL" id="JQAN02000002">
    <property type="protein sequence ID" value="PPD59091.1"/>
    <property type="molecule type" value="Genomic_DNA"/>
</dbReference>
<dbReference type="PROSITE" id="PS00198">
    <property type="entry name" value="4FE4S_FER_1"/>
    <property type="match status" value="1"/>
</dbReference>
<dbReference type="AlphaFoldDB" id="A0A2P5P9X5"/>
<keyword evidence="4" id="KW-0479">Metal-binding</keyword>
<dbReference type="NCBIfam" id="TIGR02486">
    <property type="entry name" value="RDH"/>
    <property type="match status" value="1"/>
</dbReference>
<evidence type="ECO:0000313" key="10">
    <source>
        <dbReference type="EMBL" id="PPD59091.1"/>
    </source>
</evidence>
<comment type="caution">
    <text evidence="10">The sequence shown here is derived from an EMBL/GenBank/DDBJ whole genome shotgun (WGS) entry which is preliminary data.</text>
</comment>
<dbReference type="InterPro" id="IPR028894">
    <property type="entry name" value="RDH_dom"/>
</dbReference>
<proteinExistence type="predicted"/>
<evidence type="ECO:0000256" key="9">
    <source>
        <dbReference type="ARBA" id="ARBA00029374"/>
    </source>
</evidence>
<keyword evidence="3" id="KW-0004">4Fe-4S</keyword>
<dbReference type="InterPro" id="IPR017896">
    <property type="entry name" value="4Fe4S_Fe-S-bd"/>
</dbReference>
<comment type="cofactor">
    <cofactor evidence="9">
        <name>corrinoid</name>
        <dbReference type="ChEBI" id="CHEBI:33913"/>
    </cofactor>
</comment>
<evidence type="ECO:0000256" key="5">
    <source>
        <dbReference type="ARBA" id="ARBA00022729"/>
    </source>
</evidence>
<dbReference type="GO" id="GO:0051539">
    <property type="term" value="F:4 iron, 4 sulfur cluster binding"/>
    <property type="evidence" value="ECO:0007669"/>
    <property type="project" value="UniProtKB-KW"/>
</dbReference>
<name>A0A2P5P9X5_9CHLR</name>
<dbReference type="InterPro" id="IPR017900">
    <property type="entry name" value="4Fe4S_Fe_S_CS"/>
</dbReference>
<evidence type="ECO:0000256" key="3">
    <source>
        <dbReference type="ARBA" id="ARBA00022485"/>
    </source>
</evidence>
<dbReference type="Pfam" id="PF13486">
    <property type="entry name" value="Dehalogenase"/>
    <property type="match status" value="1"/>
</dbReference>